<keyword evidence="1" id="KW-0472">Membrane</keyword>
<sequence length="174" mass="20003">MSRSWSKKHFLIAIGILILSILLYFGLYISIVKPLQTKENLLIQKVSTHEAIYERISKEKESTQGQREPFEIIEMIPNEKSPDLVIERLYQLGNQANVRISYIGALEQSEPSDTIGKAPYSLELESENLYDMNIFLNTLLESKRLMTVDSLDISQSEESIFASVTFTTFYQINE</sequence>
<feature type="transmembrane region" description="Helical" evidence="1">
    <location>
        <begin position="12"/>
        <end position="31"/>
    </location>
</feature>
<dbReference type="RefSeq" id="WP_345823048.1">
    <property type="nucleotide sequence ID" value="NZ_JBDIML010000001.1"/>
</dbReference>
<keyword evidence="3" id="KW-1185">Reference proteome</keyword>
<evidence type="ECO:0000313" key="3">
    <source>
        <dbReference type="Proteomes" id="UP001444625"/>
    </source>
</evidence>
<evidence type="ECO:0000313" key="2">
    <source>
        <dbReference type="EMBL" id="MEN2765569.1"/>
    </source>
</evidence>
<keyword evidence="1" id="KW-1133">Transmembrane helix</keyword>
<comment type="caution">
    <text evidence="2">The sequence shown here is derived from an EMBL/GenBank/DDBJ whole genome shotgun (WGS) entry which is preliminary data.</text>
</comment>
<accession>A0ABU9XBD0</accession>
<keyword evidence="1" id="KW-0812">Transmembrane</keyword>
<evidence type="ECO:0008006" key="4">
    <source>
        <dbReference type="Google" id="ProtNLM"/>
    </source>
</evidence>
<dbReference type="EMBL" id="JBDIML010000001">
    <property type="protein sequence ID" value="MEN2765569.1"/>
    <property type="molecule type" value="Genomic_DNA"/>
</dbReference>
<name>A0ABU9XBD0_9BACI</name>
<evidence type="ECO:0000256" key="1">
    <source>
        <dbReference type="SAM" id="Phobius"/>
    </source>
</evidence>
<organism evidence="2 3">
    <name type="scientific">Ornithinibacillus xuwenensis</name>
    <dbReference type="NCBI Taxonomy" id="3144668"/>
    <lineage>
        <taxon>Bacteria</taxon>
        <taxon>Bacillati</taxon>
        <taxon>Bacillota</taxon>
        <taxon>Bacilli</taxon>
        <taxon>Bacillales</taxon>
        <taxon>Bacillaceae</taxon>
        <taxon>Ornithinibacillus</taxon>
    </lineage>
</organism>
<proteinExistence type="predicted"/>
<dbReference type="Gene3D" id="3.30.70.60">
    <property type="match status" value="1"/>
</dbReference>
<protein>
    <recommendedName>
        <fullName evidence="4">Pilus assembly protein PilO</fullName>
    </recommendedName>
</protein>
<reference evidence="2 3" key="1">
    <citation type="submission" date="2024-05" db="EMBL/GenBank/DDBJ databases">
        <authorList>
            <person name="Haq I."/>
            <person name="Ullah Z."/>
            <person name="Ahmad R."/>
            <person name="Li M."/>
            <person name="Tong Y."/>
        </authorList>
    </citation>
    <scope>NUCLEOTIDE SEQUENCE [LARGE SCALE GENOMIC DNA]</scope>
    <source>
        <strain evidence="2 3">16A2E</strain>
    </source>
</reference>
<dbReference type="InterPro" id="IPR014717">
    <property type="entry name" value="Transl_elong_EF1B/ribsomal_bS6"/>
</dbReference>
<gene>
    <name evidence="2" type="ORF">ABC228_00070</name>
</gene>
<dbReference type="Proteomes" id="UP001444625">
    <property type="component" value="Unassembled WGS sequence"/>
</dbReference>